<proteinExistence type="predicted"/>
<keyword evidence="3" id="KW-1185">Reference proteome</keyword>
<gene>
    <name evidence="2" type="ORF">AAE3_LOCUS3137</name>
</gene>
<evidence type="ECO:0000313" key="3">
    <source>
        <dbReference type="Proteomes" id="UP000467700"/>
    </source>
</evidence>
<feature type="region of interest" description="Disordered" evidence="1">
    <location>
        <begin position="29"/>
        <end position="50"/>
    </location>
</feature>
<reference evidence="2 3" key="1">
    <citation type="submission" date="2020-01" db="EMBL/GenBank/DDBJ databases">
        <authorList>
            <person name="Gupta K D."/>
        </authorList>
    </citation>
    <scope>NUCLEOTIDE SEQUENCE [LARGE SCALE GENOMIC DNA]</scope>
</reference>
<name>A0A8S0WXB0_CYCAE</name>
<accession>A0A8S0WXB0</accession>
<comment type="caution">
    <text evidence="2">The sequence shown here is derived from an EMBL/GenBank/DDBJ whole genome shotgun (WGS) entry which is preliminary data.</text>
</comment>
<sequence length="220" mass="25069">MSDAPLLVLFVDDSPADFGSTRPRLLAQTARDAPAPASTPAQLNDGHGTTRVRVPSSASLSTFMHSCIADDPPFLDLIRPLWARRTAPSCSCAWDVDVEATYSSISYLEGMFTLEKDKQLKWSGSRTIKWEYCCKKGTLKIENLWEFTEEDQKHDYGYQRYCMERQQQSPVSEPGLPSVRFLGHRSDEKEWIQNRIEALYILTAAVVLYRVVIDTWKLKE</sequence>
<protein>
    <submittedName>
        <fullName evidence="2">Uncharacterized protein</fullName>
    </submittedName>
</protein>
<evidence type="ECO:0000313" key="2">
    <source>
        <dbReference type="EMBL" id="CAA7261098.1"/>
    </source>
</evidence>
<dbReference type="AlphaFoldDB" id="A0A8S0WXB0"/>
<evidence type="ECO:0000256" key="1">
    <source>
        <dbReference type="SAM" id="MobiDB-lite"/>
    </source>
</evidence>
<dbReference type="Proteomes" id="UP000467700">
    <property type="component" value="Unassembled WGS sequence"/>
</dbReference>
<organism evidence="2 3">
    <name type="scientific">Cyclocybe aegerita</name>
    <name type="common">Black poplar mushroom</name>
    <name type="synonym">Agrocybe aegerita</name>
    <dbReference type="NCBI Taxonomy" id="1973307"/>
    <lineage>
        <taxon>Eukaryota</taxon>
        <taxon>Fungi</taxon>
        <taxon>Dikarya</taxon>
        <taxon>Basidiomycota</taxon>
        <taxon>Agaricomycotina</taxon>
        <taxon>Agaricomycetes</taxon>
        <taxon>Agaricomycetidae</taxon>
        <taxon>Agaricales</taxon>
        <taxon>Agaricineae</taxon>
        <taxon>Bolbitiaceae</taxon>
        <taxon>Cyclocybe</taxon>
    </lineage>
</organism>
<dbReference type="EMBL" id="CACVBS010000031">
    <property type="protein sequence ID" value="CAA7261098.1"/>
    <property type="molecule type" value="Genomic_DNA"/>
</dbReference>